<dbReference type="RefSeq" id="WP_043907359.1">
    <property type="nucleotide sequence ID" value="NZ_JAHLSP010000103.1"/>
</dbReference>
<protein>
    <recommendedName>
        <fullName evidence="3">Lipoprotein</fullName>
    </recommendedName>
</protein>
<dbReference type="EMBL" id="LR828253">
    <property type="protein sequence ID" value="CAD0317043.1"/>
    <property type="molecule type" value="Genomic_DNA"/>
</dbReference>
<evidence type="ECO:0000256" key="1">
    <source>
        <dbReference type="SAM" id="MobiDB-lite"/>
    </source>
</evidence>
<feature type="compositionally biased region" description="Polar residues" evidence="1">
    <location>
        <begin position="29"/>
        <end position="47"/>
    </location>
</feature>
<dbReference type="EMBL" id="LR828253">
    <property type="protein sequence ID" value="CAD0317053.1"/>
    <property type="molecule type" value="Genomic_DNA"/>
</dbReference>
<name>A0A0G8KQ73_9XANT</name>
<evidence type="ECO:0000313" key="2">
    <source>
        <dbReference type="EMBL" id="CAD0317043.1"/>
    </source>
</evidence>
<evidence type="ECO:0008006" key="3">
    <source>
        <dbReference type="Google" id="ProtNLM"/>
    </source>
</evidence>
<sequence>MRWAGIVVFAAAIAGCSCQRTEDKRTPVAATSSPTRAVTGNPSTVTNAGAPAPLVPAPDPNDAAARAEFAKASATVHRYLGALPGAARADADALWTGGHPSPVPDDAVLRGITNIQSMRINNDPPIALDQQHPPKLIEVPVQLTVHTTTGTQRLVGAYRLQPRAGSDTWEIYSATLQPVLR</sequence>
<gene>
    <name evidence="2" type="ORF">CFBP8129_13880</name>
</gene>
<proteinExistence type="predicted"/>
<reference evidence="2" key="1">
    <citation type="submission" date="2020-07" db="EMBL/GenBank/DDBJ databases">
        <authorList>
            <person name="Pothier F. J."/>
        </authorList>
    </citation>
    <scope>NUCLEOTIDE SEQUENCE</scope>
    <source>
        <strain evidence="2">CFBP 8129</strain>
    </source>
</reference>
<organism evidence="2">
    <name type="scientific">Xanthomonas hortorum pv. gardneri</name>
    <dbReference type="NCBI Taxonomy" id="2754056"/>
    <lineage>
        <taxon>Bacteria</taxon>
        <taxon>Pseudomonadati</taxon>
        <taxon>Pseudomonadota</taxon>
        <taxon>Gammaproteobacteria</taxon>
        <taxon>Lysobacterales</taxon>
        <taxon>Lysobacteraceae</taxon>
        <taxon>Xanthomonas</taxon>
    </lineage>
</organism>
<dbReference type="PROSITE" id="PS51257">
    <property type="entry name" value="PROKAR_LIPOPROTEIN"/>
    <property type="match status" value="1"/>
</dbReference>
<accession>A0A0G8KQ73</accession>
<feature type="region of interest" description="Disordered" evidence="1">
    <location>
        <begin position="21"/>
        <end position="52"/>
    </location>
</feature>
<dbReference type="STRING" id="90270.BI317_14935"/>
<dbReference type="AlphaFoldDB" id="A0A0G8KQ73"/>